<sequence>MELQISTRSLIKLSHSFIVWSSHYLLNNDYGRILRRPFLSRTYSKPKSPIQKHIQSKPHLESTTRQSICSFNKMIMTLGRQGKVIEARKVFDEMPRRDVVSYASMITVYLKHKDLPKAERLFYSMPERNVVSDSAMVHAYAKVGRLDEARRIFERMPDRNVYAWTSLISGYFQNRRVDEARKLLQEMPEKNVVTWTTAMVGFAQNGLITEARRIFDQIPQKNVIVWTAMIRAYVEDSQVDQALELFDKMPERNLYSWNVMVQGCLHDNRVNNALELFNAMPWKNAVSWTTIVTGLARNGLIELAREYFDQMPNKDPAAWNAMITAYVDEGLVSTANALFDLMPNKDIVSWNVMIDGYAKSGLEGEALKCFILMLRSGLRPNQTTLTSVVTSCVGILELLQAHVLVLLLGFDQDTSLNNALVTMYSRCGDINSSLITFENLKVKDVVSWTAMILAYANHGLGNQALQAFAQMLRSGNKPDEITFVGLLSACSHAGLVKKGRKFFESMRHAYGLKPRAEHYCCLVDILGRGKLVDEAMKAVHQIPPEECDGAVLGALLGACKLYGDVGVANQICDEIVEREPGNSGAYVLMANAYAASGRWGDFAQVRKKMKERNVKKVPGISEIEVNGKNHIFFVGDKSHPEKEEIYILLKDNLLPLMQEMI</sequence>
<organism evidence="1 2">
    <name type="scientific">Nicotiana tabacum</name>
    <name type="common">Common tobacco</name>
    <dbReference type="NCBI Taxonomy" id="4097"/>
    <lineage>
        <taxon>Eukaryota</taxon>
        <taxon>Viridiplantae</taxon>
        <taxon>Streptophyta</taxon>
        <taxon>Embryophyta</taxon>
        <taxon>Tracheophyta</taxon>
        <taxon>Spermatophyta</taxon>
        <taxon>Magnoliopsida</taxon>
        <taxon>eudicotyledons</taxon>
        <taxon>Gunneridae</taxon>
        <taxon>Pentapetalae</taxon>
        <taxon>asterids</taxon>
        <taxon>lamiids</taxon>
        <taxon>Solanales</taxon>
        <taxon>Solanaceae</taxon>
        <taxon>Nicotianoideae</taxon>
        <taxon>Nicotianeae</taxon>
        <taxon>Nicotiana</taxon>
    </lineage>
</organism>
<name>A0AC58T646_TOBAC</name>
<accession>A0AC58T646</accession>
<reference evidence="1" key="1">
    <citation type="journal article" date="2014" name="Nat. Commun.">
        <title>The tobacco genome sequence and its comparison with those of tomato and potato.</title>
        <authorList>
            <person name="Sierro N."/>
            <person name="Battey J.N."/>
            <person name="Ouadi S."/>
            <person name="Bakaher N."/>
            <person name="Bovet L."/>
            <person name="Willig A."/>
            <person name="Goepfert S."/>
            <person name="Peitsch M.C."/>
            <person name="Ivanov N.V."/>
        </authorList>
    </citation>
    <scope>NUCLEOTIDE SEQUENCE [LARGE SCALE GENOMIC DNA]</scope>
</reference>
<dbReference type="RefSeq" id="XP_075092692.1">
    <property type="nucleotide sequence ID" value="XM_075236591.1"/>
</dbReference>
<gene>
    <name evidence="2" type="primary">LOC142172866</name>
</gene>
<reference evidence="2" key="2">
    <citation type="submission" date="2025-08" db="UniProtKB">
        <authorList>
            <consortium name="RefSeq"/>
        </authorList>
    </citation>
    <scope>IDENTIFICATION</scope>
    <source>
        <tissue evidence="2">Leaf</tissue>
    </source>
</reference>
<dbReference type="Proteomes" id="UP000790787">
    <property type="component" value="Chromosome 18"/>
</dbReference>
<keyword evidence="1" id="KW-1185">Reference proteome</keyword>
<evidence type="ECO:0000313" key="2">
    <source>
        <dbReference type="RefSeq" id="XP_075092692.1"/>
    </source>
</evidence>
<protein>
    <submittedName>
        <fullName evidence="2">Uncharacterized protein LOC142172866</fullName>
    </submittedName>
</protein>
<proteinExistence type="predicted"/>
<evidence type="ECO:0000313" key="1">
    <source>
        <dbReference type="Proteomes" id="UP000790787"/>
    </source>
</evidence>